<dbReference type="OrthoDB" id="9806585at2"/>
<keyword evidence="2" id="KW-1185">Reference proteome</keyword>
<name>A0A368JYF0_9HYPH</name>
<dbReference type="PANTHER" id="PTHR48228:SF4">
    <property type="entry name" value="BLR3030 PROTEIN"/>
    <property type="match status" value="1"/>
</dbReference>
<accession>A0A368JYF0</accession>
<dbReference type="Proteomes" id="UP000253420">
    <property type="component" value="Unassembled WGS sequence"/>
</dbReference>
<dbReference type="InterPro" id="IPR023606">
    <property type="entry name" value="CoA-Trfase_III_dom_1_sf"/>
</dbReference>
<dbReference type="InterPro" id="IPR003673">
    <property type="entry name" value="CoA-Trfase_fam_III"/>
</dbReference>
<dbReference type="Pfam" id="PF02515">
    <property type="entry name" value="CoA_transf_3"/>
    <property type="match status" value="1"/>
</dbReference>
<dbReference type="InterPro" id="IPR050509">
    <property type="entry name" value="CoA-transferase_III"/>
</dbReference>
<dbReference type="Gene3D" id="3.30.1540.10">
    <property type="entry name" value="formyl-coa transferase, domain 3"/>
    <property type="match status" value="1"/>
</dbReference>
<dbReference type="PANTHER" id="PTHR48228">
    <property type="entry name" value="SUCCINYL-COA--D-CITRAMALATE COA-TRANSFERASE"/>
    <property type="match status" value="1"/>
</dbReference>
<organism evidence="1 2">
    <name type="scientific">Phyllobacterium salinisoli</name>
    <dbReference type="NCBI Taxonomy" id="1899321"/>
    <lineage>
        <taxon>Bacteria</taxon>
        <taxon>Pseudomonadati</taxon>
        <taxon>Pseudomonadota</taxon>
        <taxon>Alphaproteobacteria</taxon>
        <taxon>Hyphomicrobiales</taxon>
        <taxon>Phyllobacteriaceae</taxon>
        <taxon>Phyllobacterium</taxon>
    </lineage>
</organism>
<dbReference type="AlphaFoldDB" id="A0A368JYF0"/>
<protein>
    <submittedName>
        <fullName evidence="1">CoA transferase</fullName>
    </submittedName>
</protein>
<sequence>MATVDSKTSQQALDMILAAIGLSEAQYKGDITIQGKDPVLASRHRFGELMAAAQAAFGMALGELWQLRGGEPQNVTTSVRNAVHQHHGIAFMRQNGRLLPFTDYGAVGGVDSALSGEFYPTRDGRFIKIELFYPRLRDAVFKVLKCAPTRRAVESAIMQWDAEALERAIRDETGAIGMVRSTKEWLTHPVGRRLAEKPVIEIEKIGDSDPVPLPSGCDAPLAGIRVLDCTHVIGGPITARTLAEFGADVLHISKPNYPDHPNWRLETGIGKRAAYCDFDDEADMRRFFGLLQHTDVFTCSYLNLDQKGISPRRLATSRPGIIAHELRCFDFEGEWANFRGFDMMAVTVSGYVDTEGAIDAPLMPLQVIFADYLAAYVGAAGIGAALYRRAIEGGSYRVGVSLTRMCMWAQELGLLGPDALNGTLPFADIAKQTDVPVTKIDSPFGEITYLPSLIEMSDVRPGYTRGPQPLGSSLLQWLD</sequence>
<dbReference type="InterPro" id="IPR044855">
    <property type="entry name" value="CoA-Trfase_III_dom3_sf"/>
</dbReference>
<dbReference type="EMBL" id="QOZG01000033">
    <property type="protein sequence ID" value="RCS21475.1"/>
    <property type="molecule type" value="Genomic_DNA"/>
</dbReference>
<evidence type="ECO:0000313" key="1">
    <source>
        <dbReference type="EMBL" id="RCS21475.1"/>
    </source>
</evidence>
<dbReference type="GO" id="GO:0016740">
    <property type="term" value="F:transferase activity"/>
    <property type="evidence" value="ECO:0007669"/>
    <property type="project" value="UniProtKB-KW"/>
</dbReference>
<proteinExistence type="predicted"/>
<comment type="caution">
    <text evidence="1">The sequence shown here is derived from an EMBL/GenBank/DDBJ whole genome shotgun (WGS) entry which is preliminary data.</text>
</comment>
<dbReference type="RefSeq" id="WP_114442889.1">
    <property type="nucleotide sequence ID" value="NZ_QOZG01000033.1"/>
</dbReference>
<keyword evidence="1" id="KW-0808">Transferase</keyword>
<dbReference type="Gene3D" id="3.40.50.10540">
    <property type="entry name" value="Crotonobetainyl-coa:carnitine coa-transferase, domain 1"/>
    <property type="match status" value="2"/>
</dbReference>
<evidence type="ECO:0000313" key="2">
    <source>
        <dbReference type="Proteomes" id="UP000253420"/>
    </source>
</evidence>
<gene>
    <name evidence="1" type="ORF">DUT91_23810</name>
</gene>
<reference evidence="1 2" key="1">
    <citation type="submission" date="2018-07" db="EMBL/GenBank/DDBJ databases">
        <title>The draft genome of Phyllobacterium salinisoli.</title>
        <authorList>
            <person name="Liu L."/>
            <person name="Li L."/>
            <person name="Zhang X."/>
            <person name="Liang L."/>
        </authorList>
    </citation>
    <scope>NUCLEOTIDE SEQUENCE [LARGE SCALE GENOMIC DNA]</scope>
    <source>
        <strain evidence="1 2">LLAN61</strain>
    </source>
</reference>
<dbReference type="SUPFAM" id="SSF89796">
    <property type="entry name" value="CoA-transferase family III (CaiB/BaiF)"/>
    <property type="match status" value="2"/>
</dbReference>